<reference evidence="10 11" key="1">
    <citation type="journal article" date="2018" name="Nat. Biotechnol.">
        <title>A standardized bacterial taxonomy based on genome phylogeny substantially revises the tree of life.</title>
        <authorList>
            <person name="Parks D.H."/>
            <person name="Chuvochina M."/>
            <person name="Waite D.W."/>
            <person name="Rinke C."/>
            <person name="Skarshewski A."/>
            <person name="Chaumeil P.A."/>
            <person name="Hugenholtz P."/>
        </authorList>
    </citation>
    <scope>NUCLEOTIDE SEQUENCE [LARGE SCALE GENOMIC DNA]</scope>
    <source>
        <strain evidence="10">UBA10948</strain>
    </source>
</reference>
<evidence type="ECO:0000256" key="1">
    <source>
        <dbReference type="ARBA" id="ARBA00004429"/>
    </source>
</evidence>
<evidence type="ECO:0000256" key="2">
    <source>
        <dbReference type="ARBA" id="ARBA00005745"/>
    </source>
</evidence>
<evidence type="ECO:0000259" key="9">
    <source>
        <dbReference type="Pfam" id="PF00482"/>
    </source>
</evidence>
<dbReference type="AlphaFoldDB" id="A0A354YW47"/>
<protein>
    <recommendedName>
        <fullName evidence="9">Type II secretion system protein GspF domain-containing protein</fullName>
    </recommendedName>
</protein>
<keyword evidence="3" id="KW-1003">Cell membrane</keyword>
<dbReference type="Gene3D" id="1.20.81.30">
    <property type="entry name" value="Type II secretion system (T2SS), domain F"/>
    <property type="match status" value="2"/>
</dbReference>
<dbReference type="GO" id="GO:0015628">
    <property type="term" value="P:protein secretion by the type II secretion system"/>
    <property type="evidence" value="ECO:0007669"/>
    <property type="project" value="TreeGrafter"/>
</dbReference>
<keyword evidence="7 8" id="KW-0472">Membrane</keyword>
<evidence type="ECO:0000256" key="7">
    <source>
        <dbReference type="ARBA" id="ARBA00023136"/>
    </source>
</evidence>
<evidence type="ECO:0000256" key="5">
    <source>
        <dbReference type="ARBA" id="ARBA00022692"/>
    </source>
</evidence>
<dbReference type="PANTHER" id="PTHR30012:SF0">
    <property type="entry name" value="TYPE II SECRETION SYSTEM PROTEIN F-RELATED"/>
    <property type="match status" value="1"/>
</dbReference>
<dbReference type="PANTHER" id="PTHR30012">
    <property type="entry name" value="GENERAL SECRETION PATHWAY PROTEIN"/>
    <property type="match status" value="1"/>
</dbReference>
<feature type="transmembrane region" description="Helical" evidence="8">
    <location>
        <begin position="106"/>
        <end position="135"/>
    </location>
</feature>
<evidence type="ECO:0000256" key="8">
    <source>
        <dbReference type="SAM" id="Phobius"/>
    </source>
</evidence>
<evidence type="ECO:0000313" key="11">
    <source>
        <dbReference type="Proteomes" id="UP000263273"/>
    </source>
</evidence>
<dbReference type="Pfam" id="PF00482">
    <property type="entry name" value="T2SSF"/>
    <property type="match status" value="1"/>
</dbReference>
<feature type="non-terminal residue" evidence="10">
    <location>
        <position position="229"/>
    </location>
</feature>
<dbReference type="GO" id="GO:0005886">
    <property type="term" value="C:plasma membrane"/>
    <property type="evidence" value="ECO:0007669"/>
    <property type="project" value="UniProtKB-SubCell"/>
</dbReference>
<evidence type="ECO:0000256" key="6">
    <source>
        <dbReference type="ARBA" id="ARBA00022989"/>
    </source>
</evidence>
<dbReference type="InterPro" id="IPR018076">
    <property type="entry name" value="T2SS_GspF_dom"/>
</dbReference>
<dbReference type="EMBL" id="DNZF01000126">
    <property type="protein sequence ID" value="HBK53424.1"/>
    <property type="molecule type" value="Genomic_DNA"/>
</dbReference>
<organism evidence="10 11">
    <name type="scientific">Syntrophomonas wolfei</name>
    <dbReference type="NCBI Taxonomy" id="863"/>
    <lineage>
        <taxon>Bacteria</taxon>
        <taxon>Bacillati</taxon>
        <taxon>Bacillota</taxon>
        <taxon>Clostridia</taxon>
        <taxon>Eubacteriales</taxon>
        <taxon>Syntrophomonadaceae</taxon>
        <taxon>Syntrophomonas</taxon>
    </lineage>
</organism>
<keyword evidence="5 8" id="KW-0812">Transmembrane</keyword>
<comment type="similarity">
    <text evidence="2">Belongs to the GSP F family.</text>
</comment>
<dbReference type="STRING" id="378794.GCA_001570625_02397"/>
<comment type="subcellular location">
    <subcellularLocation>
        <location evidence="1">Cell inner membrane</location>
        <topology evidence="1">Multi-pass membrane protein</topology>
    </subcellularLocation>
</comment>
<keyword evidence="4" id="KW-0997">Cell inner membrane</keyword>
<feature type="domain" description="Type II secretion system protein GspF" evidence="9">
    <location>
        <begin position="3"/>
        <end position="125"/>
    </location>
</feature>
<keyword evidence="6 8" id="KW-1133">Transmembrane helix</keyword>
<dbReference type="Proteomes" id="UP000263273">
    <property type="component" value="Unassembled WGS sequence"/>
</dbReference>
<dbReference type="FunFam" id="1.20.81.30:FF:000001">
    <property type="entry name" value="Type II secretion system protein F"/>
    <property type="match status" value="1"/>
</dbReference>
<dbReference type="InterPro" id="IPR042094">
    <property type="entry name" value="T2SS_GspF_sf"/>
</dbReference>
<evidence type="ECO:0000256" key="3">
    <source>
        <dbReference type="ARBA" id="ARBA00022475"/>
    </source>
</evidence>
<gene>
    <name evidence="10" type="ORF">DDZ44_05775</name>
</gene>
<evidence type="ECO:0000256" key="4">
    <source>
        <dbReference type="ARBA" id="ARBA00022519"/>
    </source>
</evidence>
<evidence type="ECO:0000313" key="10">
    <source>
        <dbReference type="EMBL" id="HBK53424.1"/>
    </source>
</evidence>
<feature type="transmembrane region" description="Helical" evidence="8">
    <location>
        <begin position="186"/>
        <end position="206"/>
    </location>
</feature>
<feature type="transmembrane region" description="Helical" evidence="8">
    <location>
        <begin position="155"/>
        <end position="174"/>
    </location>
</feature>
<proteinExistence type="inferred from homology"/>
<sequence>MITRQFLAMLTAGFSIIKAFKVMGQKNRNRTLKKALLKIHDDIEQGQALWVALSQHPKVFSGIYINMIKAGEMGGTLETVLKNLSHHLEREQDINAKIKAASIYPLIITLMALLVIFFIISFIMPAFVNVFASAGAEIPLPTQLLLNLGLFLNKYWIALLLAIIAIALIHRIWIQTNPGKQFTDKFLLRLPLWGTFLSRIIAAHFARIMAILLQAGIPILQALEVAGGV</sequence>
<name>A0A354YW47_9FIRM</name>
<accession>A0A354YW47</accession>
<comment type="caution">
    <text evidence="10">The sequence shown here is derived from an EMBL/GenBank/DDBJ whole genome shotgun (WGS) entry which is preliminary data.</text>
</comment>
<dbReference type="InterPro" id="IPR003004">
    <property type="entry name" value="GspF/PilC"/>
</dbReference>